<reference evidence="12" key="1">
    <citation type="submission" date="2023-03" db="EMBL/GenBank/DDBJ databases">
        <title>Massive genome expansion in bonnet fungi (Mycena s.s.) driven by repeated elements and novel gene families across ecological guilds.</title>
        <authorList>
            <consortium name="Lawrence Berkeley National Laboratory"/>
            <person name="Harder C.B."/>
            <person name="Miyauchi S."/>
            <person name="Viragh M."/>
            <person name="Kuo A."/>
            <person name="Thoen E."/>
            <person name="Andreopoulos B."/>
            <person name="Lu D."/>
            <person name="Skrede I."/>
            <person name="Drula E."/>
            <person name="Henrissat B."/>
            <person name="Morin E."/>
            <person name="Kohler A."/>
            <person name="Barry K."/>
            <person name="LaButti K."/>
            <person name="Morin E."/>
            <person name="Salamov A."/>
            <person name="Lipzen A."/>
            <person name="Mereny Z."/>
            <person name="Hegedus B."/>
            <person name="Baldrian P."/>
            <person name="Stursova M."/>
            <person name="Weitz H."/>
            <person name="Taylor A."/>
            <person name="Grigoriev I.V."/>
            <person name="Nagy L.G."/>
            <person name="Martin F."/>
            <person name="Kauserud H."/>
        </authorList>
    </citation>
    <scope>NUCLEOTIDE SEQUENCE</scope>
    <source>
        <strain evidence="12">CBHHK188m</strain>
    </source>
</reference>
<comment type="caution">
    <text evidence="12">The sequence shown here is derived from an EMBL/GenBank/DDBJ whole genome shotgun (WGS) entry which is preliminary data.</text>
</comment>
<keyword evidence="13" id="KW-1185">Reference proteome</keyword>
<dbReference type="PANTHER" id="PTHR12246">
    <property type="entry name" value="PALMITOYLTRANSFERASE ZDHHC16"/>
    <property type="match status" value="1"/>
</dbReference>
<dbReference type="AlphaFoldDB" id="A0AAD7N5J6"/>
<evidence type="ECO:0000256" key="10">
    <source>
        <dbReference type="RuleBase" id="RU079119"/>
    </source>
</evidence>
<keyword evidence="2 10" id="KW-0808">Transferase</keyword>
<dbReference type="EMBL" id="JARJLG010000096">
    <property type="protein sequence ID" value="KAJ7746852.1"/>
    <property type="molecule type" value="Genomic_DNA"/>
</dbReference>
<evidence type="ECO:0000256" key="7">
    <source>
        <dbReference type="ARBA" id="ARBA00023288"/>
    </source>
</evidence>
<evidence type="ECO:0000313" key="12">
    <source>
        <dbReference type="EMBL" id="KAJ7746852.1"/>
    </source>
</evidence>
<feature type="transmembrane region" description="Helical" evidence="10">
    <location>
        <begin position="50"/>
        <end position="73"/>
    </location>
</feature>
<keyword evidence="5 10" id="KW-0472">Membrane</keyword>
<gene>
    <name evidence="12" type="ORF">DFH07DRAFT_831569</name>
</gene>
<feature type="transmembrane region" description="Helical" evidence="10">
    <location>
        <begin position="242"/>
        <end position="264"/>
    </location>
</feature>
<feature type="transmembrane region" description="Helical" evidence="10">
    <location>
        <begin position="20"/>
        <end position="44"/>
    </location>
</feature>
<comment type="subcellular location">
    <subcellularLocation>
        <location evidence="1">Membrane</location>
        <topology evidence="1">Multi-pass membrane protein</topology>
    </subcellularLocation>
</comment>
<keyword evidence="4 10" id="KW-1133">Transmembrane helix</keyword>
<dbReference type="GO" id="GO:0016020">
    <property type="term" value="C:membrane"/>
    <property type="evidence" value="ECO:0007669"/>
    <property type="project" value="UniProtKB-SubCell"/>
</dbReference>
<comment type="domain">
    <text evidence="10">The DHHC domain is required for palmitoyltransferase activity.</text>
</comment>
<keyword evidence="6" id="KW-0564">Palmitate</keyword>
<dbReference type="InterPro" id="IPR001594">
    <property type="entry name" value="Palmitoyltrfase_DHHC"/>
</dbReference>
<accession>A0AAD7N5J6</accession>
<dbReference type="PROSITE" id="PS50216">
    <property type="entry name" value="DHHC"/>
    <property type="match status" value="1"/>
</dbReference>
<protein>
    <recommendedName>
        <fullName evidence="10">Palmitoyltransferase</fullName>
        <ecNumber evidence="10">2.3.1.225</ecNumber>
    </recommendedName>
</protein>
<dbReference type="EC" id="2.3.1.225" evidence="10"/>
<proteinExistence type="inferred from homology"/>
<name>A0AAD7N5J6_9AGAR</name>
<dbReference type="Proteomes" id="UP001215280">
    <property type="component" value="Unassembled WGS sequence"/>
</dbReference>
<keyword evidence="3 10" id="KW-0812">Transmembrane</keyword>
<evidence type="ECO:0000256" key="1">
    <source>
        <dbReference type="ARBA" id="ARBA00004141"/>
    </source>
</evidence>
<evidence type="ECO:0000256" key="4">
    <source>
        <dbReference type="ARBA" id="ARBA00022989"/>
    </source>
</evidence>
<dbReference type="InterPro" id="IPR039859">
    <property type="entry name" value="PFA4/ZDH16/20/ERF2-like"/>
</dbReference>
<comment type="catalytic activity">
    <reaction evidence="9 10">
        <text>L-cysteinyl-[protein] + hexadecanoyl-CoA = S-hexadecanoyl-L-cysteinyl-[protein] + CoA</text>
        <dbReference type="Rhea" id="RHEA:36683"/>
        <dbReference type="Rhea" id="RHEA-COMP:10131"/>
        <dbReference type="Rhea" id="RHEA-COMP:11032"/>
        <dbReference type="ChEBI" id="CHEBI:29950"/>
        <dbReference type="ChEBI" id="CHEBI:57287"/>
        <dbReference type="ChEBI" id="CHEBI:57379"/>
        <dbReference type="ChEBI" id="CHEBI:74151"/>
        <dbReference type="EC" id="2.3.1.225"/>
    </reaction>
</comment>
<feature type="transmembrane region" description="Helical" evidence="10">
    <location>
        <begin position="200"/>
        <end position="221"/>
    </location>
</feature>
<evidence type="ECO:0000256" key="3">
    <source>
        <dbReference type="ARBA" id="ARBA00022692"/>
    </source>
</evidence>
<dbReference type="Pfam" id="PF01529">
    <property type="entry name" value="DHHC"/>
    <property type="match status" value="1"/>
</dbReference>
<dbReference type="GO" id="GO:0019706">
    <property type="term" value="F:protein-cysteine S-palmitoyltransferase activity"/>
    <property type="evidence" value="ECO:0007669"/>
    <property type="project" value="UniProtKB-EC"/>
</dbReference>
<organism evidence="12 13">
    <name type="scientific">Mycena maculata</name>
    <dbReference type="NCBI Taxonomy" id="230809"/>
    <lineage>
        <taxon>Eukaryota</taxon>
        <taxon>Fungi</taxon>
        <taxon>Dikarya</taxon>
        <taxon>Basidiomycota</taxon>
        <taxon>Agaricomycotina</taxon>
        <taxon>Agaricomycetes</taxon>
        <taxon>Agaricomycetidae</taxon>
        <taxon>Agaricales</taxon>
        <taxon>Marasmiineae</taxon>
        <taxon>Mycenaceae</taxon>
        <taxon>Mycena</taxon>
    </lineage>
</organism>
<evidence type="ECO:0000256" key="9">
    <source>
        <dbReference type="ARBA" id="ARBA00048048"/>
    </source>
</evidence>
<keyword evidence="8 10" id="KW-0012">Acyltransferase</keyword>
<evidence type="ECO:0000259" key="11">
    <source>
        <dbReference type="Pfam" id="PF01529"/>
    </source>
</evidence>
<evidence type="ECO:0000256" key="2">
    <source>
        <dbReference type="ARBA" id="ARBA00022679"/>
    </source>
</evidence>
<comment type="similarity">
    <text evidence="10">Belongs to the DHHC palmitoyltransferase family.</text>
</comment>
<evidence type="ECO:0000256" key="8">
    <source>
        <dbReference type="ARBA" id="ARBA00023315"/>
    </source>
</evidence>
<sequence>MSLRSRGRRRTRLMELFIQLFVFLIIVYSLYITSIQIGIKWLIFYHGYRILGGIYVAAVLFLLPLLGIVYIWLSLGRNTHSTPRYPLPDKDDLTEPYECVNPDGDLATCSKCNGAWKPPRSHHCSTCGVCRIEFDHHCPWVGNCVTRSRMKAFLFMLFLAPVAYVVSVFPIYRTLTRHMSLALTVSQHDAWAKRVWWDWFGSWIFAGGPFGRWIFGMALGFRILKAQRNPDAPIIEQPTLRLFVICALGSIFSLFTLTLALWTLKDLVRGLTTLDVMQGRRQKHPSRFVCIPGDTPRVRDFPEASRRNVVPVIDGERLYDLGFWSNLRDVFDSRPYHGTNTALYGWPKINPVVLDRMRKMTQSQNISIDNTNN</sequence>
<feature type="domain" description="Palmitoyltransferase DHHC" evidence="11">
    <location>
        <begin position="107"/>
        <end position="278"/>
    </location>
</feature>
<evidence type="ECO:0000256" key="5">
    <source>
        <dbReference type="ARBA" id="ARBA00023136"/>
    </source>
</evidence>
<evidence type="ECO:0000313" key="13">
    <source>
        <dbReference type="Proteomes" id="UP001215280"/>
    </source>
</evidence>
<feature type="transmembrane region" description="Helical" evidence="10">
    <location>
        <begin position="152"/>
        <end position="172"/>
    </location>
</feature>
<evidence type="ECO:0000256" key="6">
    <source>
        <dbReference type="ARBA" id="ARBA00023139"/>
    </source>
</evidence>
<keyword evidence="7" id="KW-0449">Lipoprotein</keyword>